<reference evidence="1" key="1">
    <citation type="journal article" date="2011" name="Microbiol. Res.">
        <title>Non-ribosomal peptides produced by Brazilian cyanobacterial isolates with antimicrobial activity.</title>
        <authorList>
            <person name="Silva-Stenico M.E."/>
            <person name="Silva C.S."/>
            <person name="Lorenzi A.S."/>
            <person name="Shishido T.K."/>
            <person name="Etchegaray A."/>
            <person name="Lira S.P."/>
            <person name="Moraes L.A."/>
            <person name="Fiore M.F."/>
        </authorList>
    </citation>
    <scope>NUCLEOTIDE SEQUENCE</scope>
    <source>
        <strain evidence="1">NPLJ-4</strain>
    </source>
</reference>
<organism evidence="1">
    <name type="scientific">Microcystis aeruginosa NPLJ-4</name>
    <dbReference type="NCBI Taxonomy" id="629744"/>
    <lineage>
        <taxon>Bacteria</taxon>
        <taxon>Bacillati</taxon>
        <taxon>Cyanobacteriota</taxon>
        <taxon>Cyanophyceae</taxon>
        <taxon>Oscillatoriophycideae</taxon>
        <taxon>Chroococcales</taxon>
        <taxon>Microcystaceae</taxon>
        <taxon>Microcystis</taxon>
    </lineage>
</organism>
<dbReference type="AlphaFoldDB" id="D2K8P3"/>
<evidence type="ECO:0000313" key="1">
    <source>
        <dbReference type="EMBL" id="ACZ95461.2"/>
    </source>
</evidence>
<feature type="non-terminal residue" evidence="1">
    <location>
        <position position="1"/>
    </location>
</feature>
<accession>D2K8P3</accession>
<sequence length="32" mass="3591">TFFVSNSGYLPFPRSFLGGIVFTKFAGISNYR</sequence>
<name>D2K8P3_MICAE</name>
<protein>
    <submittedName>
        <fullName evidence="1">McnC</fullName>
    </submittedName>
</protein>
<proteinExistence type="predicted"/>
<dbReference type="EMBL" id="GU189384">
    <property type="protein sequence ID" value="ACZ95461.2"/>
    <property type="molecule type" value="Genomic_DNA"/>
</dbReference>